<dbReference type="EMBL" id="FPHI01000019">
    <property type="protein sequence ID" value="SFV58901.1"/>
    <property type="molecule type" value="Genomic_DNA"/>
</dbReference>
<reference evidence="2" key="1">
    <citation type="submission" date="2016-10" db="EMBL/GenBank/DDBJ databases">
        <authorList>
            <person name="de Groot N.N."/>
        </authorList>
    </citation>
    <scope>NUCLEOTIDE SEQUENCE</scope>
</reference>
<dbReference type="InterPro" id="IPR036868">
    <property type="entry name" value="TusA-like_sf"/>
</dbReference>
<accession>A0A1W1BZL1</accession>
<feature type="coiled-coil region" evidence="1">
    <location>
        <begin position="75"/>
        <end position="126"/>
    </location>
</feature>
<evidence type="ECO:0000256" key="1">
    <source>
        <dbReference type="SAM" id="Coils"/>
    </source>
</evidence>
<sequence>MKRYDLRHLKDDFYDRMAELIDQGIKVDEVGIFIFEVGDFSHIQKSADFVRELGHDLMNSLKFNEVDWTIVVKKVSEETRQKRAEAQEIAKKEAEEAAKIAAQKEAEKAKKLAEKEAAKAAEAQKAQ</sequence>
<name>A0A1W1BZL1_9ZZZZ</name>
<evidence type="ECO:0000313" key="2">
    <source>
        <dbReference type="EMBL" id="SFV58901.1"/>
    </source>
</evidence>
<protein>
    <submittedName>
        <fullName evidence="2">Putative TolA protein</fullName>
    </submittedName>
</protein>
<organism evidence="2">
    <name type="scientific">hydrothermal vent metagenome</name>
    <dbReference type="NCBI Taxonomy" id="652676"/>
    <lineage>
        <taxon>unclassified sequences</taxon>
        <taxon>metagenomes</taxon>
        <taxon>ecological metagenomes</taxon>
    </lineage>
</organism>
<keyword evidence="1" id="KW-0175">Coiled coil</keyword>
<dbReference type="AlphaFoldDB" id="A0A1W1BZL1"/>
<proteinExistence type="predicted"/>
<dbReference type="Pfam" id="PF16514">
    <property type="entry name" value="NADH-UOR_E"/>
    <property type="match status" value="1"/>
</dbReference>
<dbReference type="Gene3D" id="3.30.110.40">
    <property type="entry name" value="TusA-like domain"/>
    <property type="match status" value="1"/>
</dbReference>
<gene>
    <name evidence="2" type="ORF">MNB_SV-3-1438</name>
</gene>
<dbReference type="InterPro" id="IPR032424">
    <property type="entry name" value="NADH-UOR_E"/>
</dbReference>